<organism evidence="6 7">
    <name type="scientific">Deinococcus metallilatus</name>
    <dbReference type="NCBI Taxonomy" id="1211322"/>
    <lineage>
        <taxon>Bacteria</taxon>
        <taxon>Thermotogati</taxon>
        <taxon>Deinococcota</taxon>
        <taxon>Deinococci</taxon>
        <taxon>Deinococcales</taxon>
        <taxon>Deinococcaceae</taxon>
        <taxon>Deinococcus</taxon>
    </lineage>
</organism>
<protein>
    <submittedName>
        <fullName evidence="5 6">Transcriptional regulator</fullName>
    </submittedName>
</protein>
<accession>A0AAJ5F3Z3</accession>
<dbReference type="InterPro" id="IPR026881">
    <property type="entry name" value="WYL_dom"/>
</dbReference>
<dbReference type="EMBL" id="VBRC01000004">
    <property type="protein sequence ID" value="TLK28887.1"/>
    <property type="molecule type" value="Genomic_DNA"/>
</dbReference>
<dbReference type="InterPro" id="IPR051534">
    <property type="entry name" value="CBASS_pafABC_assoc_protein"/>
</dbReference>
<reference evidence="6 7" key="1">
    <citation type="submission" date="2019-04" db="EMBL/GenBank/DDBJ databases">
        <title>Deinococcus metalilatus MA1002 mutant No.5.</title>
        <authorList>
            <person name="Park W."/>
            <person name="Park C."/>
        </authorList>
    </citation>
    <scope>NUCLEOTIDE SEQUENCE [LARGE SCALE GENOMIC DNA]</scope>
    <source>
        <strain evidence="6 7">MA1002-m5</strain>
    </source>
</reference>
<feature type="domain" description="WCX" evidence="4">
    <location>
        <begin position="254"/>
        <end position="334"/>
    </location>
</feature>
<evidence type="ECO:0000313" key="7">
    <source>
        <dbReference type="Proteomes" id="UP000308000"/>
    </source>
</evidence>
<dbReference type="Proteomes" id="UP000308000">
    <property type="component" value="Unassembled WGS sequence"/>
</dbReference>
<dbReference type="Proteomes" id="UP000536909">
    <property type="component" value="Unassembled WGS sequence"/>
</dbReference>
<evidence type="ECO:0000256" key="1">
    <source>
        <dbReference type="SAM" id="MobiDB-lite"/>
    </source>
</evidence>
<gene>
    <name evidence="6" type="ORF">FCS05_06880</name>
    <name evidence="5" type="ORF">HNQ10_001757</name>
</gene>
<feature type="domain" description="WYL" evidence="3">
    <location>
        <begin position="155"/>
        <end position="223"/>
    </location>
</feature>
<keyword evidence="5" id="KW-0238">DNA-binding</keyword>
<dbReference type="InterPro" id="IPR013196">
    <property type="entry name" value="HTH_11"/>
</dbReference>
<evidence type="ECO:0000313" key="5">
    <source>
        <dbReference type="EMBL" id="MBB5294936.1"/>
    </source>
</evidence>
<evidence type="ECO:0000313" key="6">
    <source>
        <dbReference type="EMBL" id="TLK28887.1"/>
    </source>
</evidence>
<evidence type="ECO:0000259" key="3">
    <source>
        <dbReference type="Pfam" id="PF13280"/>
    </source>
</evidence>
<dbReference type="GO" id="GO:0003677">
    <property type="term" value="F:DNA binding"/>
    <property type="evidence" value="ECO:0007669"/>
    <property type="project" value="UniProtKB-KW"/>
</dbReference>
<dbReference type="PANTHER" id="PTHR34580:SF1">
    <property type="entry name" value="PROTEIN PAFC"/>
    <property type="match status" value="1"/>
</dbReference>
<dbReference type="PANTHER" id="PTHR34580">
    <property type="match status" value="1"/>
</dbReference>
<feature type="region of interest" description="Disordered" evidence="1">
    <location>
        <begin position="1"/>
        <end position="27"/>
    </location>
</feature>
<comment type="caution">
    <text evidence="6">The sequence shown here is derived from an EMBL/GenBank/DDBJ whole genome shotgun (WGS) entry which is preliminary data.</text>
</comment>
<feature type="domain" description="Helix-turn-helix type 11" evidence="2">
    <location>
        <begin position="33"/>
        <end position="82"/>
    </location>
</feature>
<dbReference type="Pfam" id="PF08279">
    <property type="entry name" value="HTH_11"/>
    <property type="match status" value="1"/>
</dbReference>
<dbReference type="SUPFAM" id="SSF46785">
    <property type="entry name" value="Winged helix' DNA-binding domain"/>
    <property type="match status" value="1"/>
</dbReference>
<proteinExistence type="predicted"/>
<dbReference type="InterPro" id="IPR036390">
    <property type="entry name" value="WH_DNA-bd_sf"/>
</dbReference>
<keyword evidence="8" id="KW-1185">Reference proteome</keyword>
<dbReference type="Pfam" id="PF13280">
    <property type="entry name" value="WYL"/>
    <property type="match status" value="1"/>
</dbReference>
<dbReference type="InterPro" id="IPR057727">
    <property type="entry name" value="WCX_dom"/>
</dbReference>
<dbReference type="Pfam" id="PF25583">
    <property type="entry name" value="WCX"/>
    <property type="match status" value="1"/>
</dbReference>
<dbReference type="RefSeq" id="WP_129119690.1">
    <property type="nucleotide sequence ID" value="NZ_BSUI01000017.1"/>
</dbReference>
<dbReference type="Gene3D" id="1.10.10.10">
    <property type="entry name" value="Winged helix-like DNA-binding domain superfamily/Winged helix DNA-binding domain"/>
    <property type="match status" value="1"/>
</dbReference>
<reference evidence="5 8" key="2">
    <citation type="submission" date="2020-08" db="EMBL/GenBank/DDBJ databases">
        <title>Genomic Encyclopedia of Type Strains, Phase IV (KMG-IV): sequencing the most valuable type-strain genomes for metagenomic binning, comparative biology and taxonomic classification.</title>
        <authorList>
            <person name="Goeker M."/>
        </authorList>
    </citation>
    <scope>NUCLEOTIDE SEQUENCE [LARGE SCALE GENOMIC DNA]</scope>
    <source>
        <strain evidence="5 8">DSM 105434</strain>
    </source>
</reference>
<dbReference type="InterPro" id="IPR036388">
    <property type="entry name" value="WH-like_DNA-bd_sf"/>
</dbReference>
<evidence type="ECO:0000259" key="4">
    <source>
        <dbReference type="Pfam" id="PF25583"/>
    </source>
</evidence>
<name>A0AAJ5F3Z3_9DEIO</name>
<evidence type="ECO:0000259" key="2">
    <source>
        <dbReference type="Pfam" id="PF08279"/>
    </source>
</evidence>
<dbReference type="AlphaFoldDB" id="A0AAJ5F3Z3"/>
<feature type="compositionally biased region" description="Pro residues" evidence="1">
    <location>
        <begin position="1"/>
        <end position="10"/>
    </location>
</feature>
<dbReference type="EMBL" id="JACHFV010000005">
    <property type="protein sequence ID" value="MBB5294936.1"/>
    <property type="molecule type" value="Genomic_DNA"/>
</dbReference>
<evidence type="ECO:0000313" key="8">
    <source>
        <dbReference type="Proteomes" id="UP000536909"/>
    </source>
</evidence>
<sequence length="346" mass="39166">MGDPVPPPFGPEVLPGRHPRAPRQAKTWDKARRLSRLVHELEARRSTTAQLAQRFGVGQRSIQRDIEALREMGHDVVEHRNKEYSIPRSGTLLRPAEALAAYAAIRLAHHHSPALNSHYRQALQSISLTLPERIRHTLNASVRDNGATPFVERQMEQVAAAWMDQRVLSFDYRRPNGTLETGNELCVYFIEISRTNLAPYVIGLERRHRGKVRTFKLSRMHNLCLLPDTYEPDPEFEPRDFLSDAWGVIGGEATVAVTVRFAPEAAYRVLEGGFPNATLIRQDGHVDMEFRAGTDATGLPRELLPFLLSWGPRAEVLSPPDVREAWLSELREALRRYDRPGGGEIE</sequence>